<dbReference type="Gramene" id="Zm00001eb253480_T001">
    <property type="protein sequence ID" value="Zm00001eb253480_P001"/>
    <property type="gene ID" value="Zm00001eb253480"/>
</dbReference>
<evidence type="ECO:0000256" key="1">
    <source>
        <dbReference type="SAM" id="MobiDB-lite"/>
    </source>
</evidence>
<reference evidence="3" key="1">
    <citation type="journal article" date="2009" name="Science">
        <title>The B73 maize genome: complexity, diversity, and dynamics.</title>
        <authorList>
            <person name="Schnable P.S."/>
            <person name="Ware D."/>
            <person name="Fulton R.S."/>
            <person name="Stein J.C."/>
            <person name="Wei F."/>
            <person name="Pasternak S."/>
            <person name="Liang C."/>
            <person name="Zhang J."/>
            <person name="Fulton L."/>
            <person name="Graves T.A."/>
            <person name="Minx P."/>
            <person name="Reily A.D."/>
            <person name="Courtney L."/>
            <person name="Kruchowski S.S."/>
            <person name="Tomlinson C."/>
            <person name="Strong C."/>
            <person name="Delehaunty K."/>
            <person name="Fronick C."/>
            <person name="Courtney B."/>
            <person name="Rock S.M."/>
            <person name="Belter E."/>
            <person name="Du F."/>
            <person name="Kim K."/>
            <person name="Abbott R.M."/>
            <person name="Cotton M."/>
            <person name="Levy A."/>
            <person name="Marchetto P."/>
            <person name="Ochoa K."/>
            <person name="Jackson S.M."/>
            <person name="Gillam B."/>
            <person name="Chen W."/>
            <person name="Yan L."/>
            <person name="Higginbotham J."/>
            <person name="Cardenas M."/>
            <person name="Waligorski J."/>
            <person name="Applebaum E."/>
            <person name="Phelps L."/>
            <person name="Falcone J."/>
            <person name="Kanchi K."/>
            <person name="Thane T."/>
            <person name="Scimone A."/>
            <person name="Thane N."/>
            <person name="Henke J."/>
            <person name="Wang T."/>
            <person name="Ruppert J."/>
            <person name="Shah N."/>
            <person name="Rotter K."/>
            <person name="Hodges J."/>
            <person name="Ingenthron E."/>
            <person name="Cordes M."/>
            <person name="Kohlberg S."/>
            <person name="Sgro J."/>
            <person name="Delgado B."/>
            <person name="Mead K."/>
            <person name="Chinwalla A."/>
            <person name="Leonard S."/>
            <person name="Crouse K."/>
            <person name="Collura K."/>
            <person name="Kudrna D."/>
            <person name="Currie J."/>
            <person name="He R."/>
            <person name="Angelova A."/>
            <person name="Rajasekar S."/>
            <person name="Mueller T."/>
            <person name="Lomeli R."/>
            <person name="Scara G."/>
            <person name="Ko A."/>
            <person name="Delaney K."/>
            <person name="Wissotski M."/>
            <person name="Lopez G."/>
            <person name="Campos D."/>
            <person name="Braidotti M."/>
            <person name="Ashley E."/>
            <person name="Golser W."/>
            <person name="Kim H."/>
            <person name="Lee S."/>
            <person name="Lin J."/>
            <person name="Dujmic Z."/>
            <person name="Kim W."/>
            <person name="Talag J."/>
            <person name="Zuccolo A."/>
            <person name="Fan C."/>
            <person name="Sebastian A."/>
            <person name="Kramer M."/>
            <person name="Spiegel L."/>
            <person name="Nascimento L."/>
            <person name="Zutavern T."/>
            <person name="Miller B."/>
            <person name="Ambroise C."/>
            <person name="Muller S."/>
            <person name="Spooner W."/>
            <person name="Narechania A."/>
            <person name="Ren L."/>
            <person name="Wei S."/>
            <person name="Kumari S."/>
            <person name="Faga B."/>
            <person name="Levy M.J."/>
            <person name="McMahan L."/>
            <person name="Van Buren P."/>
            <person name="Vaughn M.W."/>
            <person name="Ying K."/>
            <person name="Yeh C.-T."/>
            <person name="Emrich S.J."/>
            <person name="Jia Y."/>
            <person name="Kalyanaraman A."/>
            <person name="Hsia A.-P."/>
            <person name="Barbazuk W.B."/>
            <person name="Baucom R.S."/>
            <person name="Brutnell T.P."/>
            <person name="Carpita N.C."/>
            <person name="Chaparro C."/>
            <person name="Chia J.-M."/>
            <person name="Deragon J.-M."/>
            <person name="Estill J.C."/>
            <person name="Fu Y."/>
            <person name="Jeddeloh J.A."/>
            <person name="Han Y."/>
            <person name="Lee H."/>
            <person name="Li P."/>
            <person name="Lisch D.R."/>
            <person name="Liu S."/>
            <person name="Liu Z."/>
            <person name="Nagel D.H."/>
            <person name="McCann M.C."/>
            <person name="SanMiguel P."/>
            <person name="Myers A.M."/>
            <person name="Nettleton D."/>
            <person name="Nguyen J."/>
            <person name="Penning B.W."/>
            <person name="Ponnala L."/>
            <person name="Schneider K.L."/>
            <person name="Schwartz D.C."/>
            <person name="Sharma A."/>
            <person name="Soderlund C."/>
            <person name="Springer N.M."/>
            <person name="Sun Q."/>
            <person name="Wang H."/>
            <person name="Waterman M."/>
            <person name="Westerman R."/>
            <person name="Wolfgruber T.K."/>
            <person name="Yang L."/>
            <person name="Yu Y."/>
            <person name="Zhang L."/>
            <person name="Zhou S."/>
            <person name="Zhu Q."/>
            <person name="Bennetzen J.L."/>
            <person name="Dawe R.K."/>
            <person name="Jiang J."/>
            <person name="Jiang N."/>
            <person name="Presting G.G."/>
            <person name="Wessler S.R."/>
            <person name="Aluru S."/>
            <person name="Martienssen R.A."/>
            <person name="Clifton S.W."/>
            <person name="McCombie W.R."/>
            <person name="Wing R.A."/>
            <person name="Wilson R.K."/>
        </authorList>
    </citation>
    <scope>NUCLEOTIDE SEQUENCE [LARGE SCALE GENOMIC DNA]</scope>
    <source>
        <strain evidence="3">cv. B73</strain>
    </source>
</reference>
<feature type="compositionally biased region" description="Basic and acidic residues" evidence="1">
    <location>
        <begin position="24"/>
        <end position="34"/>
    </location>
</feature>
<keyword evidence="3" id="KW-1185">Reference proteome</keyword>
<feature type="region of interest" description="Disordered" evidence="1">
    <location>
        <begin position="21"/>
        <end position="60"/>
    </location>
</feature>
<feature type="compositionally biased region" description="Basic and acidic residues" evidence="1">
    <location>
        <begin position="42"/>
        <end position="57"/>
    </location>
</feature>
<evidence type="ECO:0000313" key="3">
    <source>
        <dbReference type="Proteomes" id="UP000007305"/>
    </source>
</evidence>
<reference evidence="2" key="3">
    <citation type="submission" date="2021-05" db="UniProtKB">
        <authorList>
            <consortium name="EnsemblPlants"/>
        </authorList>
    </citation>
    <scope>IDENTIFICATION</scope>
    <source>
        <strain evidence="2">cv. B73</strain>
    </source>
</reference>
<protein>
    <submittedName>
        <fullName evidence="2">Uncharacterized protein</fullName>
    </submittedName>
</protein>
<accession>A0A804PMS4</accession>
<organism evidence="2 3">
    <name type="scientific">Zea mays</name>
    <name type="common">Maize</name>
    <dbReference type="NCBI Taxonomy" id="4577"/>
    <lineage>
        <taxon>Eukaryota</taxon>
        <taxon>Viridiplantae</taxon>
        <taxon>Streptophyta</taxon>
        <taxon>Embryophyta</taxon>
        <taxon>Tracheophyta</taxon>
        <taxon>Spermatophyta</taxon>
        <taxon>Magnoliopsida</taxon>
        <taxon>Liliopsida</taxon>
        <taxon>Poales</taxon>
        <taxon>Poaceae</taxon>
        <taxon>PACMAD clade</taxon>
        <taxon>Panicoideae</taxon>
        <taxon>Andropogonodae</taxon>
        <taxon>Andropogoneae</taxon>
        <taxon>Tripsacinae</taxon>
        <taxon>Zea</taxon>
    </lineage>
</organism>
<proteinExistence type="predicted"/>
<name>A0A804PMS4_MAIZE</name>
<dbReference type="Proteomes" id="UP000007305">
    <property type="component" value="Chromosome 5"/>
</dbReference>
<reference evidence="2" key="2">
    <citation type="submission" date="2019-07" db="EMBL/GenBank/DDBJ databases">
        <authorList>
            <person name="Seetharam A."/>
            <person name="Woodhouse M."/>
            <person name="Cannon E."/>
        </authorList>
    </citation>
    <scope>NUCLEOTIDE SEQUENCE [LARGE SCALE GENOMIC DNA]</scope>
    <source>
        <strain evidence="2">cv. B73</strain>
    </source>
</reference>
<evidence type="ECO:0000313" key="2">
    <source>
        <dbReference type="EnsemblPlants" id="Zm00001eb253480_P001"/>
    </source>
</evidence>
<dbReference type="EnsemblPlants" id="Zm00001eb253480_T001">
    <property type="protein sequence ID" value="Zm00001eb253480_P001"/>
    <property type="gene ID" value="Zm00001eb253480"/>
</dbReference>
<dbReference type="InParanoid" id="A0A804PMS4"/>
<sequence length="112" mass="13219">MARQLVKVLGRQPLRALLVLPRRRCAEDDAPPERPDDDEDVEHQHRHDAGDQEEHGHRQFHHCCKYMQPTLRATDLSRRLATATGNRQQQAIEHERFAEEAGLMNRRIRKWL</sequence>
<dbReference type="AlphaFoldDB" id="A0A804PMS4"/>